<name>A0A0A1T850_9HYPO</name>
<organism evidence="2 3">
    <name type="scientific">[Torrubiella] hemipterigena</name>
    <dbReference type="NCBI Taxonomy" id="1531966"/>
    <lineage>
        <taxon>Eukaryota</taxon>
        <taxon>Fungi</taxon>
        <taxon>Dikarya</taxon>
        <taxon>Ascomycota</taxon>
        <taxon>Pezizomycotina</taxon>
        <taxon>Sordariomycetes</taxon>
        <taxon>Hypocreomycetidae</taxon>
        <taxon>Hypocreales</taxon>
        <taxon>Clavicipitaceae</taxon>
        <taxon>Clavicipitaceae incertae sedis</taxon>
        <taxon>'Torrubiella' clade</taxon>
    </lineage>
</organism>
<sequence>MPRTYKQCDQMLAIDTTDEIFDPGSPIVGTVSRRAPIVTTAAKVSIGLFGRAKVKIVQRHGNSHSTYRSQYRFFHTNADDVELLLYNGPMHIERSGGTPETWQFAINLPAVTGIDPRSFRKDEPPFPPLGTLESTPVDALPPTFFFGNPESYVEYYLEAMLTYQHKGRWEHYAARLPIEVRATPLASPIRNWKLQRRAHRESIHSYLLAPGMDGAGLSLKQKSKQLFHTSSVPKLEYRVELVTPSLIQLDHPDTIPLTLRFVPDRNQTSEVLHDVPIPITLNSIRISYRWEVYVQAPGTFGMRTDNGTERGDFQLQRVFNSLKEPVMMTISDDAEAMDFGALFKLQLRDRGLYSDNRHLGSIWGGVMRPDFTTHNIKIVQVFKYYISYRILDKAEELKFEVPTRIVPRPLGLNEPPPPFVEPPPFTDVPIDGDAGPSNGPKAPPPTFEEAIAEAGPSSIVVTGDFKVSNVNPGSKSEL</sequence>
<protein>
    <recommendedName>
        <fullName evidence="4">Arrestin-like N-terminal domain-containing protein</fullName>
    </recommendedName>
</protein>
<reference evidence="2 3" key="1">
    <citation type="journal article" date="2015" name="Genome Announc.">
        <title>Draft Genome Sequence and Gene Annotation of the Entomopathogenic Fungus Verticillium hemipterigenum.</title>
        <authorList>
            <person name="Horn F."/>
            <person name="Habel A."/>
            <person name="Scharf D.H."/>
            <person name="Dworschak J."/>
            <person name="Brakhage A.A."/>
            <person name="Guthke R."/>
            <person name="Hertweck C."/>
            <person name="Linde J."/>
        </authorList>
    </citation>
    <scope>NUCLEOTIDE SEQUENCE [LARGE SCALE GENOMIC DNA]</scope>
</reference>
<dbReference type="Gene3D" id="2.60.40.640">
    <property type="match status" value="1"/>
</dbReference>
<proteinExistence type="predicted"/>
<dbReference type="Proteomes" id="UP000039046">
    <property type="component" value="Unassembled WGS sequence"/>
</dbReference>
<evidence type="ECO:0008006" key="4">
    <source>
        <dbReference type="Google" id="ProtNLM"/>
    </source>
</evidence>
<dbReference type="InterPro" id="IPR014752">
    <property type="entry name" value="Arrestin-like_C"/>
</dbReference>
<evidence type="ECO:0000313" key="3">
    <source>
        <dbReference type="Proteomes" id="UP000039046"/>
    </source>
</evidence>
<feature type="compositionally biased region" description="Pro residues" evidence="1">
    <location>
        <begin position="414"/>
        <end position="426"/>
    </location>
</feature>
<dbReference type="OrthoDB" id="2333384at2759"/>
<evidence type="ECO:0000256" key="1">
    <source>
        <dbReference type="SAM" id="MobiDB-lite"/>
    </source>
</evidence>
<dbReference type="HOGENOM" id="CLU_042066_1_0_1"/>
<dbReference type="AlphaFoldDB" id="A0A0A1T850"/>
<accession>A0A0A1T850</accession>
<evidence type="ECO:0000313" key="2">
    <source>
        <dbReference type="EMBL" id="CEJ81529.1"/>
    </source>
</evidence>
<keyword evidence="3" id="KW-1185">Reference proteome</keyword>
<gene>
    <name evidence="2" type="ORF">VHEMI01650</name>
</gene>
<dbReference type="EMBL" id="CDHN01000001">
    <property type="protein sequence ID" value="CEJ81529.1"/>
    <property type="molecule type" value="Genomic_DNA"/>
</dbReference>
<feature type="region of interest" description="Disordered" evidence="1">
    <location>
        <begin position="411"/>
        <end position="446"/>
    </location>
</feature>